<dbReference type="RefSeq" id="WP_306683419.1">
    <property type="nucleotide sequence ID" value="NZ_CP132914.1"/>
</dbReference>
<accession>A0AA50Q685</accession>
<dbReference type="KEGG" id="sog:RA178_19455"/>
<organism evidence="1">
    <name type="scientific">Shewanella oncorhynchi</name>
    <dbReference type="NCBI Taxonomy" id="2726434"/>
    <lineage>
        <taxon>Bacteria</taxon>
        <taxon>Pseudomonadati</taxon>
        <taxon>Pseudomonadota</taxon>
        <taxon>Gammaproteobacteria</taxon>
        <taxon>Alteromonadales</taxon>
        <taxon>Shewanellaceae</taxon>
        <taxon>Shewanella</taxon>
    </lineage>
</organism>
<evidence type="ECO:0000313" key="1">
    <source>
        <dbReference type="EMBL" id="WMB72565.1"/>
    </source>
</evidence>
<dbReference type="GeneID" id="301341408"/>
<dbReference type="AlphaFoldDB" id="A0AA50Q685"/>
<dbReference type="EMBL" id="CP132914">
    <property type="protein sequence ID" value="WMB72565.1"/>
    <property type="molecule type" value="Genomic_DNA"/>
</dbReference>
<proteinExistence type="predicted"/>
<reference evidence="1" key="1">
    <citation type="submission" date="2023-08" db="EMBL/GenBank/DDBJ databases">
        <title>Complete genome sequence of Shewanella oncorhynchi Z-P2, a siderophore putrebactin-producing bacterium.</title>
        <authorList>
            <person name="Zhang Y."/>
        </authorList>
    </citation>
    <scope>NUCLEOTIDE SEQUENCE</scope>
    <source>
        <strain evidence="1">Z-P2</strain>
    </source>
</reference>
<name>A0AA50Q685_9GAMM</name>
<gene>
    <name evidence="1" type="ORF">RA178_19455</name>
</gene>
<dbReference type="Proteomes" id="UP001236800">
    <property type="component" value="Chromosome"/>
</dbReference>
<protein>
    <submittedName>
        <fullName evidence="1">Uncharacterized protein</fullName>
    </submittedName>
</protein>
<sequence>MSESENTKSKNKGILDSTKLRHAIDFVEELSWLLESKNKLKLSEIPEILRNNLDAVNNVKKTTSKYESPNPNIHYLIGVLPRLFKDMNLFQKNEDIVTFAIEVLNIKVSRSDKRSRYELIGLIVCECNELDDNALEALVIALSKITGNSEKISQMAEEKASVGFSWNETIRKLAD</sequence>